<proteinExistence type="predicted"/>
<dbReference type="EMBL" id="AP022577">
    <property type="protein sequence ID" value="BBX85976.1"/>
    <property type="molecule type" value="Genomic_DNA"/>
</dbReference>
<evidence type="ECO:0000256" key="2">
    <source>
        <dbReference type="ARBA" id="ARBA00022448"/>
    </source>
</evidence>
<evidence type="ECO:0000256" key="6">
    <source>
        <dbReference type="ARBA" id="ARBA00023136"/>
    </source>
</evidence>
<keyword evidence="7 10" id="KW-0407">Ion channel</keyword>
<dbReference type="InterPro" id="IPR028325">
    <property type="entry name" value="VG_K_chnl"/>
</dbReference>
<evidence type="ECO:0000256" key="8">
    <source>
        <dbReference type="SAM" id="Phobius"/>
    </source>
</evidence>
<evidence type="ECO:0000256" key="1">
    <source>
        <dbReference type="ARBA" id="ARBA00004141"/>
    </source>
</evidence>
<comment type="subcellular location">
    <subcellularLocation>
        <location evidence="1">Membrane</location>
        <topology evidence="1">Multi-pass membrane protein</topology>
    </subcellularLocation>
</comment>
<keyword evidence="6 8" id="KW-0472">Membrane</keyword>
<dbReference type="SUPFAM" id="SSF81324">
    <property type="entry name" value="Voltage-gated potassium channels"/>
    <property type="match status" value="1"/>
</dbReference>
<gene>
    <name evidence="10" type="ORF">MAUB_38490</name>
</gene>
<feature type="transmembrane region" description="Helical" evidence="8">
    <location>
        <begin position="122"/>
        <end position="141"/>
    </location>
</feature>
<dbReference type="Gene3D" id="1.10.287.70">
    <property type="match status" value="1"/>
</dbReference>
<dbReference type="PANTHER" id="PTHR11537:SF254">
    <property type="entry name" value="POTASSIUM VOLTAGE-GATED CHANNEL PROTEIN SHAB"/>
    <property type="match status" value="1"/>
</dbReference>
<keyword evidence="11" id="KW-1185">Reference proteome</keyword>
<organism evidence="10 11">
    <name type="scientific">Mycolicibacterium aubagnense</name>
    <dbReference type="NCBI Taxonomy" id="319707"/>
    <lineage>
        <taxon>Bacteria</taxon>
        <taxon>Bacillati</taxon>
        <taxon>Actinomycetota</taxon>
        <taxon>Actinomycetes</taxon>
        <taxon>Mycobacteriales</taxon>
        <taxon>Mycobacteriaceae</taxon>
        <taxon>Mycolicibacterium</taxon>
    </lineage>
</organism>
<protein>
    <submittedName>
        <fullName evidence="10">Voltage-gated potassium channel</fullName>
    </submittedName>
</protein>
<evidence type="ECO:0000256" key="3">
    <source>
        <dbReference type="ARBA" id="ARBA00022692"/>
    </source>
</evidence>
<evidence type="ECO:0000259" key="9">
    <source>
        <dbReference type="Pfam" id="PF07885"/>
    </source>
</evidence>
<feature type="transmembrane region" description="Helical" evidence="8">
    <location>
        <begin position="153"/>
        <end position="172"/>
    </location>
</feature>
<dbReference type="PANTHER" id="PTHR11537">
    <property type="entry name" value="VOLTAGE-GATED POTASSIUM CHANNEL"/>
    <property type="match status" value="1"/>
</dbReference>
<sequence>MPHTSDVTTQDRLDRWEHRAEWPLAAVAALFLAAYSIDVLVQPKGLVAHLLSLVTMLAWAVFTADYAARLYLAPDRKQWFLRHLVDLAVVLLPLLRPLRLIRLVVLVSAMQKAIGNAIRGKVIIYTISGAVLLVYVGALAVYDAERAAPDAHITSFGLAVWWAMTTITTVGYGDMYPVTTTGRVMASLMMIGGISLVGSITATIASWIVQTVSDDDQKQGAATAAHIDQLRGEIAELRELLRAKVSSDATPVN</sequence>
<feature type="transmembrane region" description="Helical" evidence="8">
    <location>
        <begin position="22"/>
        <end position="41"/>
    </location>
</feature>
<dbReference type="Gene3D" id="1.20.120.350">
    <property type="entry name" value="Voltage-gated potassium channels. Chain C"/>
    <property type="match status" value="1"/>
</dbReference>
<dbReference type="InterPro" id="IPR027359">
    <property type="entry name" value="Volt_channel_dom_sf"/>
</dbReference>
<dbReference type="Proteomes" id="UP000465609">
    <property type="component" value="Chromosome"/>
</dbReference>
<keyword evidence="2" id="KW-0813">Transport</keyword>
<evidence type="ECO:0000256" key="7">
    <source>
        <dbReference type="ARBA" id="ARBA00023303"/>
    </source>
</evidence>
<feature type="domain" description="Potassium channel" evidence="9">
    <location>
        <begin position="131"/>
        <end position="209"/>
    </location>
</feature>
<dbReference type="InterPro" id="IPR013099">
    <property type="entry name" value="K_chnl_dom"/>
</dbReference>
<name>A0ABM7IGY6_9MYCO</name>
<evidence type="ECO:0000313" key="11">
    <source>
        <dbReference type="Proteomes" id="UP000465609"/>
    </source>
</evidence>
<keyword evidence="5" id="KW-0406">Ion transport</keyword>
<evidence type="ECO:0000256" key="4">
    <source>
        <dbReference type="ARBA" id="ARBA00022989"/>
    </source>
</evidence>
<keyword evidence="3 8" id="KW-0812">Transmembrane</keyword>
<feature type="transmembrane region" description="Helical" evidence="8">
    <location>
        <begin position="80"/>
        <end position="101"/>
    </location>
</feature>
<accession>A0ABM7IGY6</accession>
<feature type="transmembrane region" description="Helical" evidence="8">
    <location>
        <begin position="48"/>
        <end position="68"/>
    </location>
</feature>
<feature type="transmembrane region" description="Helical" evidence="8">
    <location>
        <begin position="184"/>
        <end position="209"/>
    </location>
</feature>
<dbReference type="Gene3D" id="1.20.5.110">
    <property type="match status" value="1"/>
</dbReference>
<keyword evidence="4 8" id="KW-1133">Transmembrane helix</keyword>
<evidence type="ECO:0000313" key="10">
    <source>
        <dbReference type="EMBL" id="BBX85976.1"/>
    </source>
</evidence>
<dbReference type="Pfam" id="PF07885">
    <property type="entry name" value="Ion_trans_2"/>
    <property type="match status" value="1"/>
</dbReference>
<dbReference type="GO" id="GO:0034220">
    <property type="term" value="P:monoatomic ion transmembrane transport"/>
    <property type="evidence" value="ECO:0007669"/>
    <property type="project" value="UniProtKB-KW"/>
</dbReference>
<reference evidence="10 11" key="1">
    <citation type="journal article" date="2019" name="Emerg. Microbes Infect.">
        <title>Comprehensive subspecies identification of 175 nontuberculous mycobacteria species based on 7547 genomic profiles.</title>
        <authorList>
            <person name="Matsumoto Y."/>
            <person name="Kinjo T."/>
            <person name="Motooka D."/>
            <person name="Nabeya D."/>
            <person name="Jung N."/>
            <person name="Uechi K."/>
            <person name="Horii T."/>
            <person name="Iida T."/>
            <person name="Fujita J."/>
            <person name="Nakamura S."/>
        </authorList>
    </citation>
    <scope>NUCLEOTIDE SEQUENCE [LARGE SCALE GENOMIC DNA]</scope>
    <source>
        <strain evidence="10 11">JCM 15296</strain>
    </source>
</reference>
<evidence type="ECO:0000256" key="5">
    <source>
        <dbReference type="ARBA" id="ARBA00023065"/>
    </source>
</evidence>